<evidence type="ECO:0000256" key="1">
    <source>
        <dbReference type="SAM" id="MobiDB-lite"/>
    </source>
</evidence>
<feature type="region of interest" description="Disordered" evidence="1">
    <location>
        <begin position="219"/>
        <end position="239"/>
    </location>
</feature>
<feature type="compositionally biased region" description="Polar residues" evidence="1">
    <location>
        <begin position="354"/>
        <end position="364"/>
    </location>
</feature>
<reference evidence="2" key="1">
    <citation type="submission" date="2020-01" db="EMBL/GenBank/DDBJ databases">
        <title>Genome sequence of Kobresia littledalei, the first chromosome-level genome in the family Cyperaceae.</title>
        <authorList>
            <person name="Qu G."/>
        </authorList>
    </citation>
    <scope>NUCLEOTIDE SEQUENCE</scope>
    <source>
        <strain evidence="2">C.B.Clarke</strain>
        <tissue evidence="2">Leaf</tissue>
    </source>
</reference>
<proteinExistence type="predicted"/>
<feature type="compositionally biased region" description="Basic and acidic residues" evidence="1">
    <location>
        <begin position="219"/>
        <end position="234"/>
    </location>
</feature>
<feature type="region of interest" description="Disordered" evidence="1">
    <location>
        <begin position="1"/>
        <end position="57"/>
    </location>
</feature>
<gene>
    <name evidence="2" type="ORF">FCM35_KLT13898</name>
</gene>
<feature type="compositionally biased region" description="Polar residues" evidence="1">
    <location>
        <begin position="42"/>
        <end position="57"/>
    </location>
</feature>
<feature type="compositionally biased region" description="Polar residues" evidence="1">
    <location>
        <begin position="134"/>
        <end position="145"/>
    </location>
</feature>
<evidence type="ECO:0000313" key="3">
    <source>
        <dbReference type="Proteomes" id="UP000623129"/>
    </source>
</evidence>
<feature type="region of interest" description="Disordered" evidence="1">
    <location>
        <begin position="87"/>
        <end position="206"/>
    </location>
</feature>
<organism evidence="2 3">
    <name type="scientific">Carex littledalei</name>
    <dbReference type="NCBI Taxonomy" id="544730"/>
    <lineage>
        <taxon>Eukaryota</taxon>
        <taxon>Viridiplantae</taxon>
        <taxon>Streptophyta</taxon>
        <taxon>Embryophyta</taxon>
        <taxon>Tracheophyta</taxon>
        <taxon>Spermatophyta</taxon>
        <taxon>Magnoliopsida</taxon>
        <taxon>Liliopsida</taxon>
        <taxon>Poales</taxon>
        <taxon>Cyperaceae</taxon>
        <taxon>Cyperoideae</taxon>
        <taxon>Cariceae</taxon>
        <taxon>Carex</taxon>
        <taxon>Carex subgen. Euthyceras</taxon>
    </lineage>
</organism>
<feature type="compositionally biased region" description="Polar residues" evidence="1">
    <location>
        <begin position="175"/>
        <end position="201"/>
    </location>
</feature>
<evidence type="ECO:0000313" key="2">
    <source>
        <dbReference type="EMBL" id="KAF3321682.1"/>
    </source>
</evidence>
<keyword evidence="3" id="KW-1185">Reference proteome</keyword>
<feature type="region of interest" description="Disordered" evidence="1">
    <location>
        <begin position="344"/>
        <end position="375"/>
    </location>
</feature>
<protein>
    <submittedName>
        <fullName evidence="2">Uncharacterized protein</fullName>
    </submittedName>
</protein>
<accession>A0A833QI03</accession>
<feature type="compositionally biased region" description="Basic and acidic residues" evidence="1">
    <location>
        <begin position="14"/>
        <end position="26"/>
    </location>
</feature>
<name>A0A833QI03_9POAL</name>
<feature type="compositionally biased region" description="Polar residues" evidence="1">
    <location>
        <begin position="1"/>
        <end position="12"/>
    </location>
</feature>
<comment type="caution">
    <text evidence="2">The sequence shown here is derived from an EMBL/GenBank/DDBJ whole genome shotgun (WGS) entry which is preliminary data.</text>
</comment>
<dbReference type="Proteomes" id="UP000623129">
    <property type="component" value="Unassembled WGS sequence"/>
</dbReference>
<dbReference type="EMBL" id="SWLB01000026">
    <property type="protein sequence ID" value="KAF3321682.1"/>
    <property type="molecule type" value="Genomic_DNA"/>
</dbReference>
<dbReference type="AlphaFoldDB" id="A0A833QI03"/>
<sequence length="540" mass="59349">MEQIGGNEQSVLPQREEAVLSQREEGVMPQSEEAVLPEASAPQISGNEEGNATIGGNEQSVVPQIEEVVVPESEEGVLPPSEEALLPEASAPQISGNEEINVTIADSRGEQINAQLEAEGQHTSLPEDVVKTSGDGTVQDGNVPSQADGEQITAQLEAEGQQTSLPEDVVKTSGDDTVQDGNVPSQADEQHDSPSQSSIQAAQLDEGLEKISEAVKAIEGAEKANSGEEQDKKTKSVVAKVEGKVPSEAVGQKKGGVTTRSSSKLLIKSANVQDNVPQIVGKDVEVCNLGDMDGPSFSLGLSPEVQIPAEDKTKEVEKVDVETNQLKSRSKVLGAKLVYERVKGRRRGRKSIPETDTNVIEISSQEPEQQKPKRQKVIVVRRRKRVPMRRTMPKRGVNELKPPFRGTPFIHDLAKIDVPFIDWLPCTIAEYGDENLEFDEVHFKLNYPDWDFFSDSIFVDPTFESCSGKVPLPDKNWCYEHRDLVSVEVSNVLDSWVKKYFQFEVGEEDYPFKNNPSGLFMTIDQFRDLLFSNNEIGSEV</sequence>